<gene>
    <name evidence="2" type="ORF">E3T55_09525</name>
</gene>
<feature type="region of interest" description="Disordered" evidence="1">
    <location>
        <begin position="349"/>
        <end position="391"/>
    </location>
</feature>
<name>A0A4R9A1Z2_9MICO</name>
<organism evidence="2 3">
    <name type="scientific">Cryobacterium frigoriphilum</name>
    <dbReference type="NCBI Taxonomy" id="1259150"/>
    <lineage>
        <taxon>Bacteria</taxon>
        <taxon>Bacillati</taxon>
        <taxon>Actinomycetota</taxon>
        <taxon>Actinomycetes</taxon>
        <taxon>Micrococcales</taxon>
        <taxon>Microbacteriaceae</taxon>
        <taxon>Cryobacterium</taxon>
    </lineage>
</organism>
<evidence type="ECO:0000256" key="1">
    <source>
        <dbReference type="SAM" id="MobiDB-lite"/>
    </source>
</evidence>
<accession>A0A4R9A1Z2</accession>
<sequence length="391" mass="43494">MNSEGPRGVTDRRMVRLRKFSTGGDVVGVCCSGAAGATDHRCGVMLTDMNPLTDSIFAHGLFLKRASLFRLGYSRRQIASAVATGAVLRVRKGWYTVPSTPLMAIEAFCIGGRLTGLSAFKTYGLWTPDTAKLHVTVPHDARALRRPCDMNTRLGLIDREHCAITWTDDRTARAADTPWRTSIIDALVHILTHEGRIAAIICLDAALNAAQHGRPGIDEHDLDTIFARAPRAVQGWRAEVDGRAGAGGETEFRLLTAAAGIPFVPQPFVDGVGYLDGQIGPHTFVEIDGKEWHDNPRAREIDTHRDAVVVRQHGTVIRVTYQMYRTHWSLTLAALLCAIEDDWKLDAPSQFPPFPWRPKKPRKPRRERSRRHRKQPAESSKLIDEAEQARH</sequence>
<feature type="compositionally biased region" description="Basic residues" evidence="1">
    <location>
        <begin position="357"/>
        <end position="374"/>
    </location>
</feature>
<proteinExistence type="predicted"/>
<dbReference type="AlphaFoldDB" id="A0A4R9A1Z2"/>
<dbReference type="Proteomes" id="UP000297447">
    <property type="component" value="Unassembled WGS sequence"/>
</dbReference>
<dbReference type="EMBL" id="SOHE01000041">
    <property type="protein sequence ID" value="TFD50627.1"/>
    <property type="molecule type" value="Genomic_DNA"/>
</dbReference>
<dbReference type="RefSeq" id="WP_134519301.1">
    <property type="nucleotide sequence ID" value="NZ_SOHE01000041.1"/>
</dbReference>
<reference evidence="2 3" key="1">
    <citation type="submission" date="2019-03" db="EMBL/GenBank/DDBJ databases">
        <title>Genomics of glacier-inhabiting Cryobacterium strains.</title>
        <authorList>
            <person name="Liu Q."/>
            <person name="Xin Y.-H."/>
        </authorList>
    </citation>
    <scope>NUCLEOTIDE SEQUENCE [LARGE SCALE GENOMIC DNA]</scope>
    <source>
        <strain evidence="2 3">Hh14</strain>
    </source>
</reference>
<evidence type="ECO:0008006" key="4">
    <source>
        <dbReference type="Google" id="ProtNLM"/>
    </source>
</evidence>
<keyword evidence="3" id="KW-1185">Reference proteome</keyword>
<evidence type="ECO:0000313" key="3">
    <source>
        <dbReference type="Proteomes" id="UP000297447"/>
    </source>
</evidence>
<evidence type="ECO:0000313" key="2">
    <source>
        <dbReference type="EMBL" id="TFD50627.1"/>
    </source>
</evidence>
<comment type="caution">
    <text evidence="2">The sequence shown here is derived from an EMBL/GenBank/DDBJ whole genome shotgun (WGS) entry which is preliminary data.</text>
</comment>
<dbReference type="OrthoDB" id="2594539at2"/>
<protein>
    <recommendedName>
        <fullName evidence="4">DUF559 domain-containing protein</fullName>
    </recommendedName>
</protein>
<feature type="compositionally biased region" description="Basic and acidic residues" evidence="1">
    <location>
        <begin position="381"/>
        <end position="391"/>
    </location>
</feature>